<keyword evidence="2" id="KW-1185">Reference proteome</keyword>
<dbReference type="RefSeq" id="WP_110168332.1">
    <property type="nucleotide sequence ID" value="NZ_CAWQLT010000002.1"/>
</dbReference>
<name>A0A9X0RCZ7_VIBME</name>
<protein>
    <submittedName>
        <fullName evidence="1">Uncharacterized protein</fullName>
    </submittedName>
</protein>
<proteinExistence type="predicted"/>
<reference evidence="1" key="1">
    <citation type="submission" date="2020-08" db="EMBL/GenBank/DDBJ databases">
        <title>Genome Sequencing and Pan-Genome Analysis of Migratory bird Vibrio Strains, Inner Mongolia.</title>
        <authorList>
            <person name="Zheng L."/>
        </authorList>
    </citation>
    <scope>NUCLEOTIDE SEQUENCE</scope>
    <source>
        <strain evidence="1">M13F</strain>
    </source>
</reference>
<evidence type="ECO:0000313" key="2">
    <source>
        <dbReference type="Proteomes" id="UP000615796"/>
    </source>
</evidence>
<accession>A0A9X0RCZ7</accession>
<dbReference type="OrthoDB" id="5897177at2"/>
<organism evidence="1 2">
    <name type="scientific">Vibrio metschnikovii</name>
    <dbReference type="NCBI Taxonomy" id="28172"/>
    <lineage>
        <taxon>Bacteria</taxon>
        <taxon>Pseudomonadati</taxon>
        <taxon>Pseudomonadota</taxon>
        <taxon>Gammaproteobacteria</taxon>
        <taxon>Vibrionales</taxon>
        <taxon>Vibrionaceae</taxon>
        <taxon>Vibrio</taxon>
    </lineage>
</organism>
<dbReference type="EMBL" id="JACRUP010000015">
    <property type="protein sequence ID" value="MBC5852580.1"/>
    <property type="molecule type" value="Genomic_DNA"/>
</dbReference>
<dbReference type="AlphaFoldDB" id="A0A9X0RCZ7"/>
<comment type="caution">
    <text evidence="1">The sequence shown here is derived from an EMBL/GenBank/DDBJ whole genome shotgun (WGS) entry which is preliminary data.</text>
</comment>
<dbReference type="Proteomes" id="UP000615796">
    <property type="component" value="Unassembled WGS sequence"/>
</dbReference>
<sequence>MRPTAVRFSHTNRSAMRRRSGFTTALVAKKIASAPTLVEQRAFIASNETKVVQAA</sequence>
<gene>
    <name evidence="1" type="ORF">H8Q88_16885</name>
</gene>
<evidence type="ECO:0000313" key="1">
    <source>
        <dbReference type="EMBL" id="MBC5852580.1"/>
    </source>
</evidence>